<dbReference type="AlphaFoldDB" id="I4VSX7"/>
<dbReference type="Proteomes" id="UP000004210">
    <property type="component" value="Unassembled WGS sequence"/>
</dbReference>
<reference evidence="1 2" key="1">
    <citation type="journal article" date="2012" name="J. Bacteriol.">
        <title>Genome sequences for six rhodanobacter strains, isolated from soils and the terrestrial subsurface, with variable denitrification capabilities.</title>
        <authorList>
            <person name="Kostka J.E."/>
            <person name="Green S.J."/>
            <person name="Rishishwar L."/>
            <person name="Prakash O."/>
            <person name="Katz L.S."/>
            <person name="Marino-Ramirez L."/>
            <person name="Jordan I.K."/>
            <person name="Munk C."/>
            <person name="Ivanova N."/>
            <person name="Mikhailova N."/>
            <person name="Watson D.B."/>
            <person name="Brown S.D."/>
            <person name="Palumbo A.V."/>
            <person name="Brooks S.C."/>
        </authorList>
    </citation>
    <scope>NUCLEOTIDE SEQUENCE [LARGE SCALE GENOMIC DNA]</scope>
    <source>
        <strain evidence="2">Jip2T</strain>
    </source>
</reference>
<keyword evidence="2" id="KW-1185">Reference proteome</keyword>
<name>I4VSX7_9GAMM</name>
<dbReference type="STRING" id="1163408.UU9_05919"/>
<sequence length="181" mass="19312">MGASRAVGKQLLQVIRDIDRDGAATVLQKLNLGHLAGRPAAEVFVELLEGMCPPGGRVDEAIARQALLDAIADLAESDSGSFEEMTAGQLSEFFQGFVIHTIEGRVIADIGKHVVNAPENVVQVEGILDQLHDFVVGCVHGHLGQHFDGLAEKTDQQVADIVEAIYQVSFELVSATTGDVQ</sequence>
<accession>I4VSX7</accession>
<gene>
    <name evidence="1" type="ORF">UU9_05919</name>
</gene>
<dbReference type="PATRIC" id="fig|1163408.3.peg.1212"/>
<dbReference type="NCBIfam" id="NF041924">
    <property type="entry name" value="QatB"/>
    <property type="match status" value="1"/>
</dbReference>
<dbReference type="InterPro" id="IPR049675">
    <property type="entry name" value="QatB"/>
</dbReference>
<protein>
    <submittedName>
        <fullName evidence="1">Uncharacterized protein</fullName>
    </submittedName>
</protein>
<dbReference type="eggNOG" id="ENOG502ZA36">
    <property type="taxonomic scope" value="Bacteria"/>
</dbReference>
<comment type="caution">
    <text evidence="1">The sequence shown here is derived from an EMBL/GenBank/DDBJ whole genome shotgun (WGS) entry which is preliminary data.</text>
</comment>
<evidence type="ECO:0000313" key="2">
    <source>
        <dbReference type="Proteomes" id="UP000004210"/>
    </source>
</evidence>
<organism evidence="1 2">
    <name type="scientific">Rhodanobacter fulvus Jip2</name>
    <dbReference type="NCBI Taxonomy" id="1163408"/>
    <lineage>
        <taxon>Bacteria</taxon>
        <taxon>Pseudomonadati</taxon>
        <taxon>Pseudomonadota</taxon>
        <taxon>Gammaproteobacteria</taxon>
        <taxon>Lysobacterales</taxon>
        <taxon>Rhodanobacteraceae</taxon>
        <taxon>Rhodanobacter</taxon>
    </lineage>
</organism>
<dbReference type="EMBL" id="AJXU01000028">
    <property type="protein sequence ID" value="EIL90318.1"/>
    <property type="molecule type" value="Genomic_DNA"/>
</dbReference>
<proteinExistence type="predicted"/>
<evidence type="ECO:0000313" key="1">
    <source>
        <dbReference type="EMBL" id="EIL90318.1"/>
    </source>
</evidence>